<comment type="caution">
    <text evidence="1">The sequence shown here is derived from an EMBL/GenBank/DDBJ whole genome shotgun (WGS) entry which is preliminary data.</text>
</comment>
<dbReference type="AlphaFoldDB" id="A0ABD3NX74"/>
<reference evidence="1 2" key="1">
    <citation type="submission" date="2024-10" db="EMBL/GenBank/DDBJ databases">
        <title>Updated reference genomes for cyclostephanoid diatoms.</title>
        <authorList>
            <person name="Roberts W.R."/>
            <person name="Alverson A.J."/>
        </authorList>
    </citation>
    <scope>NUCLEOTIDE SEQUENCE [LARGE SCALE GENOMIC DNA]</scope>
    <source>
        <strain evidence="1 2">AJA276-08</strain>
    </source>
</reference>
<proteinExistence type="predicted"/>
<protein>
    <submittedName>
        <fullName evidence="1">Uncharacterized protein</fullName>
    </submittedName>
</protein>
<dbReference type="Proteomes" id="UP001530315">
    <property type="component" value="Unassembled WGS sequence"/>
</dbReference>
<organism evidence="1 2">
    <name type="scientific">Stephanodiscus triporus</name>
    <dbReference type="NCBI Taxonomy" id="2934178"/>
    <lineage>
        <taxon>Eukaryota</taxon>
        <taxon>Sar</taxon>
        <taxon>Stramenopiles</taxon>
        <taxon>Ochrophyta</taxon>
        <taxon>Bacillariophyta</taxon>
        <taxon>Coscinodiscophyceae</taxon>
        <taxon>Thalassiosirophycidae</taxon>
        <taxon>Stephanodiscales</taxon>
        <taxon>Stephanodiscaceae</taxon>
        <taxon>Stephanodiscus</taxon>
    </lineage>
</organism>
<dbReference type="EMBL" id="JALLAZ020001121">
    <property type="protein sequence ID" value="KAL3780298.1"/>
    <property type="molecule type" value="Genomic_DNA"/>
</dbReference>
<name>A0ABD3NX74_9STRA</name>
<sequence>MTIFAHPHRGRRNIARGQTDEKHVHFADHVSPQHQEYDFNWEFELAYWYSREDMKSFIKTSSSVIRSLMPWDDEDDSHEISTRGIEHFVFPVLQKEMMMRKRELKNMVLVYSRDPTARKKDPEGIKLAEDCAKYSSWVRNVATERGIKYCQMKRGGDKEGGCCRWPIESPGDCDASL</sequence>
<keyword evidence="2" id="KW-1185">Reference proteome</keyword>
<gene>
    <name evidence="1" type="ORF">ACHAW5_008340</name>
</gene>
<evidence type="ECO:0000313" key="2">
    <source>
        <dbReference type="Proteomes" id="UP001530315"/>
    </source>
</evidence>
<accession>A0ABD3NX74</accession>
<evidence type="ECO:0000313" key="1">
    <source>
        <dbReference type="EMBL" id="KAL3780298.1"/>
    </source>
</evidence>